<dbReference type="SUPFAM" id="SSF89817">
    <property type="entry name" value="Mago nashi protein"/>
    <property type="match status" value="1"/>
</dbReference>
<dbReference type="GO" id="GO:0008380">
    <property type="term" value="P:RNA splicing"/>
    <property type="evidence" value="ECO:0007669"/>
    <property type="project" value="InterPro"/>
</dbReference>
<evidence type="ECO:0000256" key="11">
    <source>
        <dbReference type="SAM" id="SignalP"/>
    </source>
</evidence>
<dbReference type="Proteomes" id="UP000663861">
    <property type="component" value="Unassembled WGS sequence"/>
</dbReference>
<dbReference type="InterPro" id="IPR004023">
    <property type="entry name" value="Mago_nashi"/>
</dbReference>
<keyword evidence="7 10" id="KW-1133">Transmembrane helix</keyword>
<comment type="subcellular location">
    <subcellularLocation>
        <location evidence="2">Membrane</location>
        <topology evidence="2">Multi-pass membrane protein</topology>
    </subcellularLocation>
    <subcellularLocation>
        <location evidence="1">Nucleus</location>
    </subcellularLocation>
</comment>
<dbReference type="PROSITE" id="PS50249">
    <property type="entry name" value="MPN"/>
    <property type="match status" value="1"/>
</dbReference>
<evidence type="ECO:0000256" key="8">
    <source>
        <dbReference type="ARBA" id="ARBA00023136"/>
    </source>
</evidence>
<evidence type="ECO:0000256" key="5">
    <source>
        <dbReference type="ARBA" id="ARBA00009270"/>
    </source>
</evidence>
<feature type="transmembrane region" description="Helical" evidence="10">
    <location>
        <begin position="94"/>
        <end position="117"/>
    </location>
</feature>
<evidence type="ECO:0000256" key="2">
    <source>
        <dbReference type="ARBA" id="ARBA00004141"/>
    </source>
</evidence>
<keyword evidence="9" id="KW-0539">Nucleus</keyword>
<feature type="domain" description="MPN" evidence="12">
    <location>
        <begin position="597"/>
        <end position="730"/>
    </location>
</feature>
<dbReference type="InterPro" id="IPR037518">
    <property type="entry name" value="MPN"/>
</dbReference>
<accession>A0A8H3C2V1</accession>
<dbReference type="CDD" id="cd08060">
    <property type="entry name" value="MPN_UPF0172"/>
    <property type="match status" value="1"/>
</dbReference>
<evidence type="ECO:0000259" key="12">
    <source>
        <dbReference type="PROSITE" id="PS50249"/>
    </source>
</evidence>
<dbReference type="Pfam" id="PF02792">
    <property type="entry name" value="Mago_nashi"/>
    <property type="match status" value="1"/>
</dbReference>
<comment type="similarity">
    <text evidence="5">Belongs to the mago nashi family.</text>
</comment>
<dbReference type="FunFam" id="3.30.1560.10:FF:000001">
    <property type="entry name" value="Protein mago nashi homolog"/>
    <property type="match status" value="1"/>
</dbReference>
<sequence length="788" mass="85901">MAPALPVIPAVLALLLGAQGIKKRSLSPSGGITAFVVGFLMMSVPLRGFGVSLIVFYLTGSRVTKVGKQLKGKLEEGHDMNGYRSGWQVLCNSFTAFIASCLWGALFASTSVHGYFIRPFLPSFISWDPTDLDMQKICPMDPHFGGGWSRTLVLVVLGHFACCLGDTMASELGILSKSPPRLITTFAKVPPGTNGAMSRTGTLASLAGGVIMGVTMLITLLIESPACRGRIGSLAFSLLLAGACGGLGGSALDSLIGAIIQRTEFSDVSGSIITDDTKSRPRRAGEVKVISGLNLLTNNQVNLISSVVTAVSWFHDVIALVCCLRAPVGDGIRLADFLQVKDDDEFSDNIPRGTYSREVLSSLRWIPELNILSKRNTASNLVDLATSDISEGDITNEDVKDILNDSNGDEPATTRDKTDTFLNLTPATMSGAKDDFYLRYYTGHSGRHGHEFLEFEYSNGRLRYANNSNYRNDSLIRKEMWVGTLLVKELKRIVEASEIIKEDDANWPKKSIVGKQELEIKIGNDHISFETAKIGSLVDVQESEDPEGLRVFYYLVQDLRAFKHTNLTEYSTQRLSHVRHVLATHPDANATMSNPKFQISHKAYTKLILHAAKYPHAPVNGVLLGEPSGEPIVIADAVPLLHQWTSLSPMMEIGLDLARTHAESMGMKLLGYYQATQRLDDDEGLSAVGQKITTNLREHFKDAFALVIDSSSIASTTTPPLIPYTSSNLTRASFSPTFTLAEADSVQRALASVRKDSALNTFGDFDDHLEDVSVDWLRGGIWGDEFKG</sequence>
<proteinExistence type="inferred from homology"/>
<dbReference type="CDD" id="cd11295">
    <property type="entry name" value="Mago_nashi"/>
    <property type="match status" value="1"/>
</dbReference>
<feature type="transmembrane region" description="Helical" evidence="10">
    <location>
        <begin position="203"/>
        <end position="222"/>
    </location>
</feature>
<evidence type="ECO:0000256" key="9">
    <source>
        <dbReference type="ARBA" id="ARBA00023242"/>
    </source>
</evidence>
<comment type="similarity">
    <text evidence="3">Belongs to the EMC8/EMC9 family.</text>
</comment>
<name>A0A8H3C2V1_9AGAM</name>
<protein>
    <recommendedName>
        <fullName evidence="12">MPN domain-containing protein</fullName>
    </recommendedName>
</protein>
<feature type="transmembrane region" description="Helical" evidence="10">
    <location>
        <begin position="30"/>
        <end position="58"/>
    </location>
</feature>
<dbReference type="InterPro" id="IPR036605">
    <property type="entry name" value="Mago_nashi_sf"/>
</dbReference>
<dbReference type="AlphaFoldDB" id="A0A8H3C2V1"/>
<evidence type="ECO:0000256" key="6">
    <source>
        <dbReference type="ARBA" id="ARBA00022692"/>
    </source>
</evidence>
<dbReference type="EMBL" id="CAJMWY010001656">
    <property type="protein sequence ID" value="CAE6472530.1"/>
    <property type="molecule type" value="Genomic_DNA"/>
</dbReference>
<feature type="signal peptide" evidence="11">
    <location>
        <begin position="1"/>
        <end position="20"/>
    </location>
</feature>
<evidence type="ECO:0000256" key="7">
    <source>
        <dbReference type="ARBA" id="ARBA00022989"/>
    </source>
</evidence>
<dbReference type="GO" id="GO:0035145">
    <property type="term" value="C:exon-exon junction complex"/>
    <property type="evidence" value="ECO:0007669"/>
    <property type="project" value="InterPro"/>
</dbReference>
<dbReference type="PANTHER" id="PTHR13353:SF5">
    <property type="entry name" value="TRANSMEMBRANE PROTEIN 19"/>
    <property type="match status" value="1"/>
</dbReference>
<gene>
    <name evidence="13" type="ORF">RDB_LOCUS84847</name>
</gene>
<keyword evidence="8 10" id="KW-0472">Membrane</keyword>
<evidence type="ECO:0000313" key="13">
    <source>
        <dbReference type="EMBL" id="CAE6472530.1"/>
    </source>
</evidence>
<organism evidence="13 14">
    <name type="scientific">Rhizoctonia solani</name>
    <dbReference type="NCBI Taxonomy" id="456999"/>
    <lineage>
        <taxon>Eukaryota</taxon>
        <taxon>Fungi</taxon>
        <taxon>Dikarya</taxon>
        <taxon>Basidiomycota</taxon>
        <taxon>Agaricomycotina</taxon>
        <taxon>Agaricomycetes</taxon>
        <taxon>Cantharellales</taxon>
        <taxon>Ceratobasidiaceae</taxon>
        <taxon>Rhizoctonia</taxon>
    </lineage>
</organism>
<dbReference type="Gene3D" id="3.30.1560.10">
    <property type="entry name" value="Mago nashi"/>
    <property type="match status" value="1"/>
</dbReference>
<keyword evidence="11" id="KW-0732">Signal</keyword>
<evidence type="ECO:0000313" key="14">
    <source>
        <dbReference type="Proteomes" id="UP000663861"/>
    </source>
</evidence>
<feature type="transmembrane region" description="Helical" evidence="10">
    <location>
        <begin position="234"/>
        <end position="260"/>
    </location>
</feature>
<dbReference type="PANTHER" id="PTHR13353">
    <property type="entry name" value="TRANSMEMBRANE PROTEIN 19"/>
    <property type="match status" value="1"/>
</dbReference>
<dbReference type="InterPro" id="IPR005366">
    <property type="entry name" value="EMC8/9"/>
</dbReference>
<dbReference type="GO" id="GO:0072546">
    <property type="term" value="C:EMC complex"/>
    <property type="evidence" value="ECO:0007669"/>
    <property type="project" value="InterPro"/>
</dbReference>
<dbReference type="InterPro" id="IPR002794">
    <property type="entry name" value="DUF92_TMEM19"/>
</dbReference>
<dbReference type="Pfam" id="PF03665">
    <property type="entry name" value="UPF0172"/>
    <property type="match status" value="1"/>
</dbReference>
<evidence type="ECO:0000256" key="4">
    <source>
        <dbReference type="ARBA" id="ARBA00009012"/>
    </source>
</evidence>
<comment type="similarity">
    <text evidence="4">Belongs to the TMEM19 family.</text>
</comment>
<evidence type="ECO:0000256" key="3">
    <source>
        <dbReference type="ARBA" id="ARBA00007461"/>
    </source>
</evidence>
<evidence type="ECO:0000256" key="1">
    <source>
        <dbReference type="ARBA" id="ARBA00004123"/>
    </source>
</evidence>
<dbReference type="Pfam" id="PF01940">
    <property type="entry name" value="DUF92"/>
    <property type="match status" value="1"/>
</dbReference>
<evidence type="ECO:0000256" key="10">
    <source>
        <dbReference type="SAM" id="Phobius"/>
    </source>
</evidence>
<keyword evidence="6 10" id="KW-0812">Transmembrane</keyword>
<feature type="chain" id="PRO_5034986369" description="MPN domain-containing protein" evidence="11">
    <location>
        <begin position="21"/>
        <end position="788"/>
    </location>
</feature>
<reference evidence="13" key="1">
    <citation type="submission" date="2021-01" db="EMBL/GenBank/DDBJ databases">
        <authorList>
            <person name="Kaushik A."/>
        </authorList>
    </citation>
    <scope>NUCLEOTIDE SEQUENCE</scope>
    <source>
        <strain evidence="13">AG4-RS23</strain>
    </source>
</reference>
<comment type="caution">
    <text evidence="13">The sequence shown here is derived from an EMBL/GenBank/DDBJ whole genome shotgun (WGS) entry which is preliminary data.</text>
</comment>